<dbReference type="EC" id="2.7.1.33" evidence="6 16"/>
<evidence type="ECO:0000256" key="15">
    <source>
        <dbReference type="ARBA" id="ARBA00040883"/>
    </source>
</evidence>
<reference evidence="17" key="1">
    <citation type="submission" date="2022-08" db="EMBL/GenBank/DDBJ databases">
        <title>Genomic Encyclopedia of Type Strains, Phase III (KMG-III): the genomes of soil and plant-associated and newly described type strains.</title>
        <authorList>
            <person name="Whitman W."/>
        </authorList>
    </citation>
    <scope>NUCLEOTIDE SEQUENCE</scope>
    <source>
        <strain evidence="17">HMT 1</strain>
    </source>
</reference>
<keyword evidence="10 16" id="KW-0418">Kinase</keyword>
<evidence type="ECO:0000256" key="8">
    <source>
        <dbReference type="ARBA" id="ARBA00022679"/>
    </source>
</evidence>
<keyword evidence="12 16" id="KW-0630">Potassium</keyword>
<dbReference type="Pfam" id="PF03309">
    <property type="entry name" value="Pan_kinase"/>
    <property type="match status" value="1"/>
</dbReference>
<dbReference type="SUPFAM" id="SSF53067">
    <property type="entry name" value="Actin-like ATPase domain"/>
    <property type="match status" value="2"/>
</dbReference>
<keyword evidence="11 16" id="KW-0067">ATP-binding</keyword>
<comment type="cofactor">
    <cofactor evidence="2">
        <name>K(+)</name>
        <dbReference type="ChEBI" id="CHEBI:29103"/>
    </cofactor>
</comment>
<evidence type="ECO:0000256" key="3">
    <source>
        <dbReference type="ARBA" id="ARBA00004496"/>
    </source>
</evidence>
<organism evidence="17 18">
    <name type="scientific">Methylohalomonas lacus</name>
    <dbReference type="NCBI Taxonomy" id="398773"/>
    <lineage>
        <taxon>Bacteria</taxon>
        <taxon>Pseudomonadati</taxon>
        <taxon>Pseudomonadota</taxon>
        <taxon>Gammaproteobacteria</taxon>
        <taxon>Methylohalomonadales</taxon>
        <taxon>Methylohalomonadaceae</taxon>
        <taxon>Methylohalomonas</taxon>
    </lineage>
</organism>
<evidence type="ECO:0000256" key="2">
    <source>
        <dbReference type="ARBA" id="ARBA00001958"/>
    </source>
</evidence>
<keyword evidence="18" id="KW-1185">Reference proteome</keyword>
<comment type="cofactor">
    <cofactor evidence="16">
        <name>NH4(+)</name>
        <dbReference type="ChEBI" id="CHEBI:28938"/>
    </cofactor>
    <cofactor evidence="16">
        <name>K(+)</name>
        <dbReference type="ChEBI" id="CHEBI:29103"/>
    </cofactor>
    <text evidence="16">A monovalent cation. Ammonium or potassium.</text>
</comment>
<dbReference type="Gene3D" id="3.30.420.40">
    <property type="match status" value="2"/>
</dbReference>
<dbReference type="GO" id="GO:0015937">
    <property type="term" value="P:coenzyme A biosynthetic process"/>
    <property type="evidence" value="ECO:0007669"/>
    <property type="project" value="UniProtKB-UniRule"/>
</dbReference>
<evidence type="ECO:0000256" key="12">
    <source>
        <dbReference type="ARBA" id="ARBA00022958"/>
    </source>
</evidence>
<dbReference type="GO" id="GO:0004594">
    <property type="term" value="F:pantothenate kinase activity"/>
    <property type="evidence" value="ECO:0007669"/>
    <property type="project" value="UniProtKB-UniRule"/>
</dbReference>
<gene>
    <name evidence="16" type="primary">coaX</name>
    <name evidence="17" type="ORF">J2T55_001683</name>
</gene>
<feature type="binding site" evidence="16">
    <location>
        <position position="94"/>
    </location>
    <ligand>
        <name>substrate</name>
    </ligand>
</feature>
<evidence type="ECO:0000256" key="7">
    <source>
        <dbReference type="ARBA" id="ARBA00022490"/>
    </source>
</evidence>
<feature type="active site" description="Proton acceptor" evidence="16">
    <location>
        <position position="103"/>
    </location>
</feature>
<comment type="catalytic activity">
    <reaction evidence="1 16">
        <text>(R)-pantothenate + ATP = (R)-4'-phosphopantothenate + ADP + H(+)</text>
        <dbReference type="Rhea" id="RHEA:16373"/>
        <dbReference type="ChEBI" id="CHEBI:10986"/>
        <dbReference type="ChEBI" id="CHEBI:15378"/>
        <dbReference type="ChEBI" id="CHEBI:29032"/>
        <dbReference type="ChEBI" id="CHEBI:30616"/>
        <dbReference type="ChEBI" id="CHEBI:456216"/>
        <dbReference type="EC" id="2.7.1.33"/>
    </reaction>
</comment>
<keyword evidence="7 16" id="KW-0963">Cytoplasm</keyword>
<dbReference type="InterPro" id="IPR043129">
    <property type="entry name" value="ATPase_NBD"/>
</dbReference>
<feature type="binding site" evidence="16">
    <location>
        <begin position="6"/>
        <end position="13"/>
    </location>
    <ligand>
        <name>ATP</name>
        <dbReference type="ChEBI" id="CHEBI:30616"/>
    </ligand>
</feature>
<dbReference type="AlphaFoldDB" id="A0AAE3L192"/>
<dbReference type="InterPro" id="IPR004619">
    <property type="entry name" value="Type_III_PanK"/>
</dbReference>
<dbReference type="GO" id="GO:0005524">
    <property type="term" value="F:ATP binding"/>
    <property type="evidence" value="ECO:0007669"/>
    <property type="project" value="UniProtKB-UniRule"/>
</dbReference>
<evidence type="ECO:0000313" key="17">
    <source>
        <dbReference type="EMBL" id="MCS3903654.1"/>
    </source>
</evidence>
<feature type="binding site" evidence="16">
    <location>
        <begin position="101"/>
        <end position="104"/>
    </location>
    <ligand>
        <name>substrate</name>
    </ligand>
</feature>
<dbReference type="RefSeq" id="WP_259055576.1">
    <property type="nucleotide sequence ID" value="NZ_JANUCT010000010.1"/>
</dbReference>
<comment type="subunit">
    <text evidence="5 16">Homodimer.</text>
</comment>
<keyword evidence="8 16" id="KW-0808">Transferase</keyword>
<evidence type="ECO:0000256" key="1">
    <source>
        <dbReference type="ARBA" id="ARBA00001206"/>
    </source>
</evidence>
<evidence type="ECO:0000256" key="14">
    <source>
        <dbReference type="ARBA" id="ARBA00038036"/>
    </source>
</evidence>
<dbReference type="CDD" id="cd24015">
    <property type="entry name" value="ASKHA_NBD_PanK-III"/>
    <property type="match status" value="1"/>
</dbReference>
<dbReference type="Proteomes" id="UP001204445">
    <property type="component" value="Unassembled WGS sequence"/>
</dbReference>
<dbReference type="NCBIfam" id="TIGR00671">
    <property type="entry name" value="baf"/>
    <property type="match status" value="1"/>
</dbReference>
<keyword evidence="9 16" id="KW-0547">Nucleotide-binding</keyword>
<evidence type="ECO:0000256" key="13">
    <source>
        <dbReference type="ARBA" id="ARBA00022993"/>
    </source>
</evidence>
<evidence type="ECO:0000256" key="5">
    <source>
        <dbReference type="ARBA" id="ARBA00011738"/>
    </source>
</evidence>
<evidence type="ECO:0000256" key="11">
    <source>
        <dbReference type="ARBA" id="ARBA00022840"/>
    </source>
</evidence>
<dbReference type="PANTHER" id="PTHR34265">
    <property type="entry name" value="TYPE III PANTOTHENATE KINASE"/>
    <property type="match status" value="1"/>
</dbReference>
<feature type="binding site" evidence="16">
    <location>
        <position position="126"/>
    </location>
    <ligand>
        <name>ATP</name>
        <dbReference type="ChEBI" id="CHEBI:30616"/>
    </ligand>
</feature>
<evidence type="ECO:0000256" key="16">
    <source>
        <dbReference type="HAMAP-Rule" id="MF_01274"/>
    </source>
</evidence>
<sequence>MTLLIDIGNSRIKAAQLLAGRLEPLVTTPYDRAGIADWCADNLAGLKPPAAIWVANVAGQTVAADLQRWCEDHWQVSPRFVASERAAGGVRNGYIEVSELGVDRWLGLVAARQRYTEAVCVIGAGTALTVDAVAAAGEHLGGVILPGAGLMQQALRQATHAVQVDTVLPQTLALGRSTDAGVAAGSGYAIVGLIEHVVGQLRVAHGGDWTLLMTGGAAAAIAPLCPLSVRVETHLVLEGLAWYARERA</sequence>
<name>A0AAE3L192_9GAMM</name>
<accession>A0AAE3L192</accession>
<evidence type="ECO:0000256" key="9">
    <source>
        <dbReference type="ARBA" id="ARBA00022741"/>
    </source>
</evidence>
<dbReference type="GO" id="GO:0005737">
    <property type="term" value="C:cytoplasm"/>
    <property type="evidence" value="ECO:0007669"/>
    <property type="project" value="UniProtKB-SubCell"/>
</dbReference>
<proteinExistence type="inferred from homology"/>
<feature type="binding site" evidence="16">
    <location>
        <position position="178"/>
    </location>
    <ligand>
        <name>substrate</name>
    </ligand>
</feature>
<keyword evidence="13 16" id="KW-0173">Coenzyme A biosynthesis</keyword>
<dbReference type="HAMAP" id="MF_01274">
    <property type="entry name" value="Pantothen_kinase_3"/>
    <property type="match status" value="1"/>
</dbReference>
<evidence type="ECO:0000256" key="6">
    <source>
        <dbReference type="ARBA" id="ARBA00012102"/>
    </source>
</evidence>
<evidence type="ECO:0000313" key="18">
    <source>
        <dbReference type="Proteomes" id="UP001204445"/>
    </source>
</evidence>
<protein>
    <recommendedName>
        <fullName evidence="15 16">Type III pantothenate kinase</fullName>
        <ecNumber evidence="6 16">2.7.1.33</ecNumber>
    </recommendedName>
    <alternativeName>
        <fullName evidence="16">PanK-III</fullName>
    </alternativeName>
    <alternativeName>
        <fullName evidence="16">Pantothenic acid kinase</fullName>
    </alternativeName>
</protein>
<dbReference type="PANTHER" id="PTHR34265:SF1">
    <property type="entry name" value="TYPE III PANTOTHENATE KINASE"/>
    <property type="match status" value="1"/>
</dbReference>
<evidence type="ECO:0000256" key="4">
    <source>
        <dbReference type="ARBA" id="ARBA00005225"/>
    </source>
</evidence>
<comment type="subcellular location">
    <subcellularLocation>
        <location evidence="3 16">Cytoplasm</location>
    </subcellularLocation>
</comment>
<comment type="pathway">
    <text evidence="4 16">Cofactor biosynthesis; coenzyme A biosynthesis; CoA from (R)-pantothenate: step 1/5.</text>
</comment>
<comment type="caution">
    <text evidence="17">The sequence shown here is derived from an EMBL/GenBank/DDBJ whole genome shotgun (WGS) entry which is preliminary data.</text>
</comment>
<comment type="caution">
    <text evidence="16">Lacks conserved residue(s) required for the propagation of feature annotation.</text>
</comment>
<comment type="function">
    <text evidence="16">Catalyzes the phosphorylation of pantothenate (Pan), the first step in CoA biosynthesis.</text>
</comment>
<comment type="similarity">
    <text evidence="14 16">Belongs to the type III pantothenate kinase family.</text>
</comment>
<evidence type="ECO:0000256" key="10">
    <source>
        <dbReference type="ARBA" id="ARBA00022777"/>
    </source>
</evidence>
<dbReference type="EMBL" id="JANUCT010000010">
    <property type="protein sequence ID" value="MCS3903654.1"/>
    <property type="molecule type" value="Genomic_DNA"/>
</dbReference>